<dbReference type="Pfam" id="PF13410">
    <property type="entry name" value="GST_C_2"/>
    <property type="match status" value="1"/>
</dbReference>
<organism evidence="2 3">
    <name type="scientific">Ruegeria sediminis</name>
    <dbReference type="NCBI Taxonomy" id="2583820"/>
    <lineage>
        <taxon>Bacteria</taxon>
        <taxon>Pseudomonadati</taxon>
        <taxon>Pseudomonadota</taxon>
        <taxon>Alphaproteobacteria</taxon>
        <taxon>Rhodobacterales</taxon>
        <taxon>Roseobacteraceae</taxon>
        <taxon>Ruegeria</taxon>
    </lineage>
</organism>
<evidence type="ECO:0000259" key="1">
    <source>
        <dbReference type="PROSITE" id="PS50404"/>
    </source>
</evidence>
<dbReference type="Pfam" id="PF13409">
    <property type="entry name" value="GST_N_2"/>
    <property type="match status" value="1"/>
</dbReference>
<dbReference type="PANTHER" id="PTHR43968:SF6">
    <property type="entry name" value="GLUTATHIONE S-TRANSFERASE OMEGA"/>
    <property type="match status" value="1"/>
</dbReference>
<dbReference type="PANTHER" id="PTHR43968">
    <property type="match status" value="1"/>
</dbReference>
<dbReference type="Gene3D" id="1.20.1050.10">
    <property type="match status" value="1"/>
</dbReference>
<proteinExistence type="predicted"/>
<dbReference type="InterPro" id="IPR036249">
    <property type="entry name" value="Thioredoxin-like_sf"/>
</dbReference>
<dbReference type="InterPro" id="IPR036282">
    <property type="entry name" value="Glutathione-S-Trfase_C_sf"/>
</dbReference>
<keyword evidence="3" id="KW-1185">Reference proteome</keyword>
<dbReference type="PROSITE" id="PS50404">
    <property type="entry name" value="GST_NTER"/>
    <property type="match status" value="1"/>
</dbReference>
<evidence type="ECO:0000313" key="3">
    <source>
        <dbReference type="Proteomes" id="UP001193035"/>
    </source>
</evidence>
<dbReference type="Gene3D" id="3.40.30.10">
    <property type="entry name" value="Glutaredoxin"/>
    <property type="match status" value="1"/>
</dbReference>
<dbReference type="InterPro" id="IPR050983">
    <property type="entry name" value="GST_Omega/HSP26"/>
</dbReference>
<feature type="domain" description="GST N-terminal" evidence="1">
    <location>
        <begin position="1"/>
        <end position="83"/>
    </location>
</feature>
<name>A0ABY2WV27_9RHOB</name>
<evidence type="ECO:0000313" key="2">
    <source>
        <dbReference type="EMBL" id="TMV05576.1"/>
    </source>
</evidence>
<accession>A0ABY2WV27</accession>
<dbReference type="CDD" id="cd03205">
    <property type="entry name" value="GST_C_6"/>
    <property type="match status" value="1"/>
</dbReference>
<dbReference type="RefSeq" id="WP_138844139.1">
    <property type="nucleotide sequence ID" value="NZ_VCPD01000006.1"/>
</dbReference>
<dbReference type="Proteomes" id="UP001193035">
    <property type="component" value="Unassembled WGS sequence"/>
</dbReference>
<dbReference type="SUPFAM" id="SSF47616">
    <property type="entry name" value="GST C-terminal domain-like"/>
    <property type="match status" value="1"/>
</dbReference>
<dbReference type="InterPro" id="IPR004045">
    <property type="entry name" value="Glutathione_S-Trfase_N"/>
</dbReference>
<reference evidence="2 3" key="1">
    <citation type="submission" date="2019-05" db="EMBL/GenBank/DDBJ databases">
        <title>Ruegeria sp. nov., isolated from tidal flat.</title>
        <authorList>
            <person name="Kim W."/>
        </authorList>
    </citation>
    <scope>NUCLEOTIDE SEQUENCE [LARGE SCALE GENOMIC DNA]</scope>
    <source>
        <strain evidence="2 3">CAU 1488</strain>
    </source>
</reference>
<protein>
    <submittedName>
        <fullName evidence="2">Glutathione S-transferase</fullName>
    </submittedName>
</protein>
<gene>
    <name evidence="2" type="ORF">FGK63_16150</name>
</gene>
<comment type="caution">
    <text evidence="2">The sequence shown here is derived from an EMBL/GenBank/DDBJ whole genome shotgun (WGS) entry which is preliminary data.</text>
</comment>
<dbReference type="CDD" id="cd03049">
    <property type="entry name" value="GST_N_3"/>
    <property type="match status" value="1"/>
</dbReference>
<sequence>MNRLYYSPLSPFARKVRIAIIEKGLADQFDLVEVATSPLDTNAELADRNPLGKIPCLQRADGRVIYDSRAILRYVDGLGDAAPLYESGDSAFDRLTLESLAEGVIEAALLCVYEKRFRDAAHVSQAWLDGQADKIARALDWFEAHVADALDARFDAAVIGLVCALGYIDFRQPVGDWRAGRPRLAAWYKTVSARPSLVQTEPA</sequence>
<dbReference type="SUPFAM" id="SSF52833">
    <property type="entry name" value="Thioredoxin-like"/>
    <property type="match status" value="1"/>
</dbReference>
<dbReference type="EMBL" id="VCPD01000006">
    <property type="protein sequence ID" value="TMV05576.1"/>
    <property type="molecule type" value="Genomic_DNA"/>
</dbReference>